<dbReference type="EC" id="4.1.2.25" evidence="8"/>
<dbReference type="RefSeq" id="WP_096364289.1">
    <property type="nucleotide sequence ID" value="NZ_AP018052.1"/>
</dbReference>
<dbReference type="Proteomes" id="UP000218765">
    <property type="component" value="Chromosome"/>
</dbReference>
<reference evidence="10 11" key="1">
    <citation type="submission" date="2017-05" db="EMBL/GenBank/DDBJ databases">
        <title>Thiocyanate degradation by Thiohalobacter thiocyanaticus FOKN1.</title>
        <authorList>
            <person name="Oshiki M."/>
            <person name="Fukushima T."/>
            <person name="Kawano S."/>
            <person name="Nakagawa J."/>
        </authorList>
    </citation>
    <scope>NUCLEOTIDE SEQUENCE [LARGE SCALE GENOMIC DNA]</scope>
    <source>
        <strain evidence="10 11">FOKN1</strain>
    </source>
</reference>
<evidence type="ECO:0000256" key="4">
    <source>
        <dbReference type="ARBA" id="ARBA00005708"/>
    </source>
</evidence>
<keyword evidence="11" id="KW-1185">Reference proteome</keyword>
<dbReference type="Pfam" id="PF02152">
    <property type="entry name" value="FolB"/>
    <property type="match status" value="1"/>
</dbReference>
<organism evidence="10 11">
    <name type="scientific">Thiohalobacter thiocyanaticus</name>
    <dbReference type="NCBI Taxonomy" id="585455"/>
    <lineage>
        <taxon>Bacteria</taxon>
        <taxon>Pseudomonadati</taxon>
        <taxon>Pseudomonadota</taxon>
        <taxon>Gammaproteobacteria</taxon>
        <taxon>Thiohalobacterales</taxon>
        <taxon>Thiohalobacteraceae</taxon>
        <taxon>Thiohalobacter</taxon>
    </lineage>
</organism>
<protein>
    <recommendedName>
        <fullName evidence="8">7,8-dihydroneopterin aldolase</fullName>
        <ecNumber evidence="8">4.1.2.25</ecNumber>
    </recommendedName>
</protein>
<feature type="domain" description="Dihydroneopterin aldolase/epimerase" evidence="9">
    <location>
        <begin position="4"/>
        <end position="114"/>
    </location>
</feature>
<dbReference type="InterPro" id="IPR006156">
    <property type="entry name" value="Dihydroneopterin_aldolase"/>
</dbReference>
<dbReference type="GO" id="GO:0016853">
    <property type="term" value="F:isomerase activity"/>
    <property type="evidence" value="ECO:0007669"/>
    <property type="project" value="UniProtKB-KW"/>
</dbReference>
<dbReference type="AlphaFoldDB" id="A0A1Z4VMW8"/>
<evidence type="ECO:0000256" key="8">
    <source>
        <dbReference type="RuleBase" id="RU362079"/>
    </source>
</evidence>
<dbReference type="UniPathway" id="UPA00077">
    <property type="reaction ID" value="UER00154"/>
</dbReference>
<dbReference type="NCBIfam" id="TIGR00526">
    <property type="entry name" value="folB_dom"/>
    <property type="match status" value="1"/>
</dbReference>
<comment type="catalytic activity">
    <reaction evidence="2 8">
        <text>7,8-dihydroneopterin = 6-hydroxymethyl-7,8-dihydropterin + glycolaldehyde</text>
        <dbReference type="Rhea" id="RHEA:10540"/>
        <dbReference type="ChEBI" id="CHEBI:17001"/>
        <dbReference type="ChEBI" id="CHEBI:17071"/>
        <dbReference type="ChEBI" id="CHEBI:44841"/>
        <dbReference type="EC" id="4.1.2.25"/>
    </reaction>
</comment>
<keyword evidence="5 8" id="KW-0289">Folate biosynthesis</keyword>
<dbReference type="OrthoDB" id="9810587at2"/>
<dbReference type="NCBIfam" id="TIGR00525">
    <property type="entry name" value="folB"/>
    <property type="match status" value="1"/>
</dbReference>
<dbReference type="PANTHER" id="PTHR42844:SF1">
    <property type="entry name" value="DIHYDRONEOPTERIN ALDOLASE 1-RELATED"/>
    <property type="match status" value="1"/>
</dbReference>
<evidence type="ECO:0000256" key="2">
    <source>
        <dbReference type="ARBA" id="ARBA00001353"/>
    </source>
</evidence>
<dbReference type="SMART" id="SM00905">
    <property type="entry name" value="FolB"/>
    <property type="match status" value="1"/>
</dbReference>
<evidence type="ECO:0000256" key="3">
    <source>
        <dbReference type="ARBA" id="ARBA00005013"/>
    </source>
</evidence>
<dbReference type="GO" id="GO:0005737">
    <property type="term" value="C:cytoplasm"/>
    <property type="evidence" value="ECO:0007669"/>
    <property type="project" value="TreeGrafter"/>
</dbReference>
<comment type="catalytic activity">
    <reaction evidence="1">
        <text>7,8-dihydroneopterin = 7,8-dihydromonapterin</text>
        <dbReference type="Rhea" id="RHEA:45328"/>
        <dbReference type="ChEBI" id="CHEBI:17001"/>
        <dbReference type="ChEBI" id="CHEBI:71175"/>
        <dbReference type="EC" id="5.1.99.8"/>
    </reaction>
</comment>
<dbReference type="InterPro" id="IPR006157">
    <property type="entry name" value="FolB_dom"/>
</dbReference>
<dbReference type="Gene3D" id="3.30.1130.10">
    <property type="match status" value="1"/>
</dbReference>
<evidence type="ECO:0000256" key="6">
    <source>
        <dbReference type="ARBA" id="ARBA00023235"/>
    </source>
</evidence>
<comment type="function">
    <text evidence="8">Catalyzes the conversion of 7,8-dihydroneopterin to 6-hydroxymethyl-7,8-dihydropterin.</text>
</comment>
<dbReference type="SUPFAM" id="SSF55620">
    <property type="entry name" value="Tetrahydrobiopterin biosynthesis enzymes-like"/>
    <property type="match status" value="1"/>
</dbReference>
<proteinExistence type="inferred from homology"/>
<evidence type="ECO:0000313" key="11">
    <source>
        <dbReference type="Proteomes" id="UP000218765"/>
    </source>
</evidence>
<keyword evidence="6" id="KW-0413">Isomerase</keyword>
<dbReference type="KEGG" id="ttc:FOKN1_0441"/>
<dbReference type="GO" id="GO:0046656">
    <property type="term" value="P:folic acid biosynthetic process"/>
    <property type="evidence" value="ECO:0007669"/>
    <property type="project" value="UniProtKB-UniRule"/>
</dbReference>
<comment type="similarity">
    <text evidence="4 8">Belongs to the DHNA family.</text>
</comment>
<dbReference type="GO" id="GO:0004150">
    <property type="term" value="F:dihydroneopterin aldolase activity"/>
    <property type="evidence" value="ECO:0007669"/>
    <property type="project" value="UniProtKB-UniRule"/>
</dbReference>
<evidence type="ECO:0000313" key="10">
    <source>
        <dbReference type="EMBL" id="BAZ92845.1"/>
    </source>
</evidence>
<evidence type="ECO:0000259" key="9">
    <source>
        <dbReference type="SMART" id="SM00905"/>
    </source>
</evidence>
<accession>A0A1Z4VMW8</accession>
<keyword evidence="7 8" id="KW-0456">Lyase</keyword>
<evidence type="ECO:0000256" key="5">
    <source>
        <dbReference type="ARBA" id="ARBA00022909"/>
    </source>
</evidence>
<dbReference type="InterPro" id="IPR043133">
    <property type="entry name" value="GTP-CH-I_C/QueF"/>
</dbReference>
<dbReference type="FunFam" id="3.30.1130.10:FF:000002">
    <property type="entry name" value="7,8-dihydroneopterin aldolase"/>
    <property type="match status" value="1"/>
</dbReference>
<dbReference type="EMBL" id="AP018052">
    <property type="protein sequence ID" value="BAZ92845.1"/>
    <property type="molecule type" value="Genomic_DNA"/>
</dbReference>
<dbReference type="GO" id="GO:0046654">
    <property type="term" value="P:tetrahydrofolate biosynthetic process"/>
    <property type="evidence" value="ECO:0007669"/>
    <property type="project" value="UniProtKB-UniRule"/>
</dbReference>
<dbReference type="PANTHER" id="PTHR42844">
    <property type="entry name" value="DIHYDRONEOPTERIN ALDOLASE 1-RELATED"/>
    <property type="match status" value="1"/>
</dbReference>
<sequence>MDIIFLRDLRIETVIGIFEWERRIRQTISFDLEMATDIRRAAASDSIEDTLNYKAVAKRLIEYVGNSDFQLVETLAERVAEIVMQEFGVPWLRLTVNKTGAVRGARDVGVIIERGDTDGKGGG</sequence>
<evidence type="ECO:0000256" key="1">
    <source>
        <dbReference type="ARBA" id="ARBA00000693"/>
    </source>
</evidence>
<dbReference type="CDD" id="cd00534">
    <property type="entry name" value="DHNA_DHNTPE"/>
    <property type="match status" value="1"/>
</dbReference>
<comment type="pathway">
    <text evidence="3 8">Cofactor biosynthesis; tetrahydrofolate biosynthesis; 2-amino-4-hydroxy-6-hydroxymethyl-7,8-dihydropteridine diphosphate from 7,8-dihydroneopterin triphosphate: step 3/4.</text>
</comment>
<name>A0A1Z4VMW8_9GAMM</name>
<evidence type="ECO:0000256" key="7">
    <source>
        <dbReference type="ARBA" id="ARBA00023239"/>
    </source>
</evidence>
<gene>
    <name evidence="10" type="ORF">FOKN1_0441</name>
</gene>